<comment type="caution">
    <text evidence="1">The sequence shown here is derived from an EMBL/GenBank/DDBJ whole genome shotgun (WGS) entry which is preliminary data.</text>
</comment>
<dbReference type="InterPro" id="IPR047670">
    <property type="entry name" value="YfjT-like"/>
</dbReference>
<dbReference type="AlphaFoldDB" id="F9DSP6"/>
<dbReference type="Proteomes" id="UP000005316">
    <property type="component" value="Unassembled WGS sequence"/>
</dbReference>
<accession>F9DSP6</accession>
<proteinExistence type="predicted"/>
<name>F9DSP6_9BACL</name>
<sequence length="79" mass="9443">MRKIRLKKMAFSYTISMMERGGHMDTSQNKDQVVELKNRFNQFLETLEAIEPEKTGLQEIDRLIMLLDELEEQMDSYKK</sequence>
<dbReference type="NCBIfam" id="NF040878">
    <property type="entry name" value="SE1561_fam"/>
    <property type="match status" value="1"/>
</dbReference>
<dbReference type="EMBL" id="AFPZ01000056">
    <property type="protein sequence ID" value="EGQ26154.1"/>
    <property type="molecule type" value="Genomic_DNA"/>
</dbReference>
<protein>
    <submittedName>
        <fullName evidence="1">Uncharacterized protein</fullName>
    </submittedName>
</protein>
<evidence type="ECO:0000313" key="1">
    <source>
        <dbReference type="EMBL" id="EGQ26154.1"/>
    </source>
</evidence>
<gene>
    <name evidence="1" type="ORF">HMPREF9372_1827</name>
</gene>
<organism evidence="1 2">
    <name type="scientific">Sporosarcina newyorkensis 2681</name>
    <dbReference type="NCBI Taxonomy" id="1027292"/>
    <lineage>
        <taxon>Bacteria</taxon>
        <taxon>Bacillati</taxon>
        <taxon>Bacillota</taxon>
        <taxon>Bacilli</taxon>
        <taxon>Bacillales</taxon>
        <taxon>Caryophanaceae</taxon>
        <taxon>Sporosarcina</taxon>
    </lineage>
</organism>
<reference evidence="1 2" key="1">
    <citation type="submission" date="2011-04" db="EMBL/GenBank/DDBJ databases">
        <authorList>
            <person name="Muzny D."/>
            <person name="Qin X."/>
            <person name="Deng J."/>
            <person name="Jiang H."/>
            <person name="Liu Y."/>
            <person name="Qu J."/>
            <person name="Song X.-Z."/>
            <person name="Zhang L."/>
            <person name="Thornton R."/>
            <person name="Coyle M."/>
            <person name="Francisco L."/>
            <person name="Jackson L."/>
            <person name="Javaid M."/>
            <person name="Korchina V."/>
            <person name="Kovar C."/>
            <person name="Mata R."/>
            <person name="Mathew T."/>
            <person name="Ngo R."/>
            <person name="Nguyen L."/>
            <person name="Nguyen N."/>
            <person name="Okwuonu G."/>
            <person name="Ongeri F."/>
            <person name="Pham C."/>
            <person name="Simmons D."/>
            <person name="Wilczek-Boney K."/>
            <person name="Hale W."/>
            <person name="Jakkamsetti A."/>
            <person name="Pham P."/>
            <person name="Ruth R."/>
            <person name="San Lucas F."/>
            <person name="Warren J."/>
            <person name="Zhang J."/>
            <person name="Zhao Z."/>
            <person name="Zhou C."/>
            <person name="Zhu D."/>
            <person name="Lee S."/>
            <person name="Bess C."/>
            <person name="Blankenburg K."/>
            <person name="Forbes L."/>
            <person name="Fu Q."/>
            <person name="Gubbala S."/>
            <person name="Hirani K."/>
            <person name="Jayaseelan J.C."/>
            <person name="Lara F."/>
            <person name="Munidasa M."/>
            <person name="Palculict T."/>
            <person name="Patil S."/>
            <person name="Pu L.-L."/>
            <person name="Saada N."/>
            <person name="Tang L."/>
            <person name="Weissenberger G."/>
            <person name="Zhu Y."/>
            <person name="Hemphill L."/>
            <person name="Shang Y."/>
            <person name="Youmans B."/>
            <person name="Ayvaz T."/>
            <person name="Ross M."/>
            <person name="Santibanez J."/>
            <person name="Aqrawi P."/>
            <person name="Gross S."/>
            <person name="Joshi V."/>
            <person name="Fowler G."/>
            <person name="Nazareth L."/>
            <person name="Reid J."/>
            <person name="Worley K."/>
            <person name="Petrosino J."/>
            <person name="Highlander S."/>
            <person name="Gibbs R."/>
        </authorList>
    </citation>
    <scope>NUCLEOTIDE SEQUENCE [LARGE SCALE GENOMIC DNA]</scope>
    <source>
        <strain evidence="1 2">2681</strain>
    </source>
</reference>
<evidence type="ECO:0000313" key="2">
    <source>
        <dbReference type="Proteomes" id="UP000005316"/>
    </source>
</evidence>
<dbReference type="HOGENOM" id="CLU_196510_0_0_9"/>